<accession>A0A0E9TU53</accession>
<protein>
    <submittedName>
        <fullName evidence="1">Uncharacterized protein</fullName>
    </submittedName>
</protein>
<reference evidence="1" key="1">
    <citation type="submission" date="2014-11" db="EMBL/GenBank/DDBJ databases">
        <authorList>
            <person name="Amaro Gonzalez C."/>
        </authorList>
    </citation>
    <scope>NUCLEOTIDE SEQUENCE</scope>
</reference>
<proteinExistence type="predicted"/>
<reference evidence="1" key="2">
    <citation type="journal article" date="2015" name="Fish Shellfish Immunol.">
        <title>Early steps in the European eel (Anguilla anguilla)-Vibrio vulnificus interaction in the gills: Role of the RtxA13 toxin.</title>
        <authorList>
            <person name="Callol A."/>
            <person name="Pajuelo D."/>
            <person name="Ebbesson L."/>
            <person name="Teles M."/>
            <person name="MacKenzie S."/>
            <person name="Amaro C."/>
        </authorList>
    </citation>
    <scope>NUCLEOTIDE SEQUENCE</scope>
</reference>
<name>A0A0E9TU53_ANGAN</name>
<dbReference type="EMBL" id="GBXM01052339">
    <property type="protein sequence ID" value="JAH56238.1"/>
    <property type="molecule type" value="Transcribed_RNA"/>
</dbReference>
<dbReference type="AlphaFoldDB" id="A0A0E9TU53"/>
<organism evidence="1">
    <name type="scientific">Anguilla anguilla</name>
    <name type="common">European freshwater eel</name>
    <name type="synonym">Muraena anguilla</name>
    <dbReference type="NCBI Taxonomy" id="7936"/>
    <lineage>
        <taxon>Eukaryota</taxon>
        <taxon>Metazoa</taxon>
        <taxon>Chordata</taxon>
        <taxon>Craniata</taxon>
        <taxon>Vertebrata</taxon>
        <taxon>Euteleostomi</taxon>
        <taxon>Actinopterygii</taxon>
        <taxon>Neopterygii</taxon>
        <taxon>Teleostei</taxon>
        <taxon>Anguilliformes</taxon>
        <taxon>Anguillidae</taxon>
        <taxon>Anguilla</taxon>
    </lineage>
</organism>
<sequence>MHHGVLLVCPSRGRGQMYS</sequence>
<evidence type="ECO:0000313" key="1">
    <source>
        <dbReference type="EMBL" id="JAH56238.1"/>
    </source>
</evidence>